<accession>A0A9W8ZTZ5</accession>
<dbReference type="AlphaFoldDB" id="A0A9W8ZTZ5"/>
<proteinExistence type="predicted"/>
<organism evidence="3 4">
    <name type="scientific">Lentinula lateritia</name>
    <dbReference type="NCBI Taxonomy" id="40482"/>
    <lineage>
        <taxon>Eukaryota</taxon>
        <taxon>Fungi</taxon>
        <taxon>Dikarya</taxon>
        <taxon>Basidiomycota</taxon>
        <taxon>Agaricomycotina</taxon>
        <taxon>Agaricomycetes</taxon>
        <taxon>Agaricomycetidae</taxon>
        <taxon>Agaricales</taxon>
        <taxon>Marasmiineae</taxon>
        <taxon>Omphalotaceae</taxon>
        <taxon>Lentinula</taxon>
    </lineage>
</organism>
<gene>
    <name evidence="3" type="ORF">C8J55DRAFT_528515</name>
</gene>
<evidence type="ECO:0000256" key="1">
    <source>
        <dbReference type="SAM" id="MobiDB-lite"/>
    </source>
</evidence>
<keyword evidence="2" id="KW-0732">Signal</keyword>
<evidence type="ECO:0000313" key="3">
    <source>
        <dbReference type="EMBL" id="KAJ4465554.1"/>
    </source>
</evidence>
<dbReference type="EMBL" id="JANVFS010000050">
    <property type="protein sequence ID" value="KAJ4465554.1"/>
    <property type="molecule type" value="Genomic_DNA"/>
</dbReference>
<comment type="caution">
    <text evidence="3">The sequence shown here is derived from an EMBL/GenBank/DDBJ whole genome shotgun (WGS) entry which is preliminary data.</text>
</comment>
<feature type="signal peptide" evidence="2">
    <location>
        <begin position="1"/>
        <end position="24"/>
    </location>
</feature>
<feature type="region of interest" description="Disordered" evidence="1">
    <location>
        <begin position="26"/>
        <end position="56"/>
    </location>
</feature>
<name>A0A9W8ZTZ5_9AGAR</name>
<reference evidence="3" key="2">
    <citation type="journal article" date="2023" name="Proc. Natl. Acad. Sci. U.S.A.">
        <title>A global phylogenomic analysis of the shiitake genus Lentinula.</title>
        <authorList>
            <person name="Sierra-Patev S."/>
            <person name="Min B."/>
            <person name="Naranjo-Ortiz M."/>
            <person name="Looney B."/>
            <person name="Konkel Z."/>
            <person name="Slot J.C."/>
            <person name="Sakamoto Y."/>
            <person name="Steenwyk J.L."/>
            <person name="Rokas A."/>
            <person name="Carro J."/>
            <person name="Camarero S."/>
            <person name="Ferreira P."/>
            <person name="Molpeceres G."/>
            <person name="Ruiz-Duenas F.J."/>
            <person name="Serrano A."/>
            <person name="Henrissat B."/>
            <person name="Drula E."/>
            <person name="Hughes K.W."/>
            <person name="Mata J.L."/>
            <person name="Ishikawa N.K."/>
            <person name="Vargas-Isla R."/>
            <person name="Ushijima S."/>
            <person name="Smith C.A."/>
            <person name="Donoghue J."/>
            <person name="Ahrendt S."/>
            <person name="Andreopoulos W."/>
            <person name="He G."/>
            <person name="LaButti K."/>
            <person name="Lipzen A."/>
            <person name="Ng V."/>
            <person name="Riley R."/>
            <person name="Sandor L."/>
            <person name="Barry K."/>
            <person name="Martinez A.T."/>
            <person name="Xiao Y."/>
            <person name="Gibbons J.G."/>
            <person name="Terashima K."/>
            <person name="Grigoriev I.V."/>
            <person name="Hibbett D."/>
        </authorList>
    </citation>
    <scope>NUCLEOTIDE SEQUENCE</scope>
    <source>
        <strain evidence="3">Sp2 HRB7682 ss15</strain>
    </source>
</reference>
<protein>
    <submittedName>
        <fullName evidence="3">Uncharacterized protein</fullName>
    </submittedName>
</protein>
<dbReference type="Proteomes" id="UP001150238">
    <property type="component" value="Unassembled WGS sequence"/>
</dbReference>
<evidence type="ECO:0000256" key="2">
    <source>
        <dbReference type="SAM" id="SignalP"/>
    </source>
</evidence>
<feature type="chain" id="PRO_5040776820" evidence="2">
    <location>
        <begin position="25"/>
        <end position="83"/>
    </location>
</feature>
<sequence>MVFLLKIIGKKLLLLGGLTPQGRAIDSVSRRQSNVPMNEEEQQQPPPPMTIDQFLSSDTKKQDATKWIWSKTTLVYIETTNRL</sequence>
<reference evidence="3" key="1">
    <citation type="submission" date="2022-08" db="EMBL/GenBank/DDBJ databases">
        <authorList>
            <consortium name="DOE Joint Genome Institute"/>
            <person name="Min B."/>
            <person name="Riley R."/>
            <person name="Sierra-Patev S."/>
            <person name="Naranjo-Ortiz M."/>
            <person name="Looney B."/>
            <person name="Konkel Z."/>
            <person name="Slot J.C."/>
            <person name="Sakamoto Y."/>
            <person name="Steenwyk J.L."/>
            <person name="Rokas A."/>
            <person name="Carro J."/>
            <person name="Camarero S."/>
            <person name="Ferreira P."/>
            <person name="Molpeceres G."/>
            <person name="Ruiz-Duenas F.J."/>
            <person name="Serrano A."/>
            <person name="Henrissat B."/>
            <person name="Drula E."/>
            <person name="Hughes K.W."/>
            <person name="Mata J.L."/>
            <person name="Ishikawa N.K."/>
            <person name="Vargas-Isla R."/>
            <person name="Ushijima S."/>
            <person name="Smith C.A."/>
            <person name="Ahrendt S."/>
            <person name="Andreopoulos W."/>
            <person name="He G."/>
            <person name="Labutti K."/>
            <person name="Lipzen A."/>
            <person name="Ng V."/>
            <person name="Sandor L."/>
            <person name="Barry K."/>
            <person name="Martinez A.T."/>
            <person name="Xiao Y."/>
            <person name="Gibbons J.G."/>
            <person name="Terashima K."/>
            <person name="Hibbett D.S."/>
            <person name="Grigoriev I.V."/>
        </authorList>
    </citation>
    <scope>NUCLEOTIDE SEQUENCE</scope>
    <source>
        <strain evidence="3">Sp2 HRB7682 ss15</strain>
    </source>
</reference>
<evidence type="ECO:0000313" key="4">
    <source>
        <dbReference type="Proteomes" id="UP001150238"/>
    </source>
</evidence>